<proteinExistence type="inferred from homology"/>
<dbReference type="InterPro" id="IPR003423">
    <property type="entry name" value="OMP_efflux"/>
</dbReference>
<evidence type="ECO:0000256" key="5">
    <source>
        <dbReference type="ARBA" id="ARBA00022692"/>
    </source>
</evidence>
<sequence>MKYALTLVGFAVLAVTGAIAQTVPQPLVDAARKTVVSSPDVQARWRAFNIADADRSEARAGYFPQIDGRVGVGRERNVRPVAGSTGWYGYRTSALTLNQMLFDGFFTRSEVARLGHAKLTRYYELLDASETAALDTVKAYADVVRYRELVAQSKLNYGEHRRTTALIEERVAGGVGRRVDLEQAVGRLALAETNLSTDLANLYDVTARYQRIVGELPPEDLPTFDERLRLGGLPAGFEDTIRQGMDASPALSAAVENVRAAEAGIAARKAAYLPRLDFQASQTWYHNLLGERGPSRDSQVGLVLSYNFYRGGADDARKTKAVETHSQALDLQEKVCRDVRQNIVSAFNDAQRLQEQMGFLAQHQLSTEKSREAYRQQYDIGQRTLLDLLDTQNEYFQASRAYINGRFDRVLAQGRALAAMGQLMASLGVSRPDMPSASDAGQEGDGAPPRSSDMCQQAMPAVVTLEQARATVDVTPRPRANTLPPGEPAPRKP</sequence>
<dbReference type="PANTHER" id="PTHR30026">
    <property type="entry name" value="OUTER MEMBRANE PROTEIN TOLC"/>
    <property type="match status" value="1"/>
</dbReference>
<dbReference type="Proteomes" id="UP000516057">
    <property type="component" value="Chromosome"/>
</dbReference>
<comment type="subcellular location">
    <subcellularLocation>
        <location evidence="1">Cell outer membrane</location>
    </subcellularLocation>
</comment>
<keyword evidence="11" id="KW-1185">Reference proteome</keyword>
<evidence type="ECO:0000256" key="3">
    <source>
        <dbReference type="ARBA" id="ARBA00022448"/>
    </source>
</evidence>
<dbReference type="RefSeq" id="WP_187734835.1">
    <property type="nucleotide sequence ID" value="NZ_CP060790.1"/>
</dbReference>
<dbReference type="KEGG" id="amon:H9L24_11895"/>
<dbReference type="Pfam" id="PF02321">
    <property type="entry name" value="OEP"/>
    <property type="match status" value="2"/>
</dbReference>
<organism evidence="10 11">
    <name type="scientific">Paenacidovorax monticola</name>
    <dbReference type="NCBI Taxonomy" id="1926868"/>
    <lineage>
        <taxon>Bacteria</taxon>
        <taxon>Pseudomonadati</taxon>
        <taxon>Pseudomonadota</taxon>
        <taxon>Betaproteobacteria</taxon>
        <taxon>Burkholderiales</taxon>
        <taxon>Comamonadaceae</taxon>
        <taxon>Paenacidovorax</taxon>
    </lineage>
</organism>
<keyword evidence="5" id="KW-0812">Transmembrane</keyword>
<dbReference type="PANTHER" id="PTHR30026:SF22">
    <property type="entry name" value="OUTER MEMBRANE EFFLUX PROTEIN"/>
    <property type="match status" value="1"/>
</dbReference>
<dbReference type="GO" id="GO:0015562">
    <property type="term" value="F:efflux transmembrane transporter activity"/>
    <property type="evidence" value="ECO:0007669"/>
    <property type="project" value="InterPro"/>
</dbReference>
<evidence type="ECO:0000256" key="8">
    <source>
        <dbReference type="SAM" id="MobiDB-lite"/>
    </source>
</evidence>
<evidence type="ECO:0000256" key="7">
    <source>
        <dbReference type="ARBA" id="ARBA00023237"/>
    </source>
</evidence>
<evidence type="ECO:0000256" key="2">
    <source>
        <dbReference type="ARBA" id="ARBA00007613"/>
    </source>
</evidence>
<name>A0A7H0HBB9_9BURK</name>
<evidence type="ECO:0000256" key="4">
    <source>
        <dbReference type="ARBA" id="ARBA00022452"/>
    </source>
</evidence>
<keyword evidence="9" id="KW-0732">Signal</keyword>
<evidence type="ECO:0000313" key="11">
    <source>
        <dbReference type="Proteomes" id="UP000516057"/>
    </source>
</evidence>
<dbReference type="InterPro" id="IPR051906">
    <property type="entry name" value="TolC-like"/>
</dbReference>
<reference evidence="10 11" key="1">
    <citation type="submission" date="2020-08" db="EMBL/GenBank/DDBJ databases">
        <title>Genome sequence of Acidovorax monticola KACC 19171T.</title>
        <authorList>
            <person name="Hyun D.-W."/>
            <person name="Bae J.-W."/>
        </authorList>
    </citation>
    <scope>NUCLEOTIDE SEQUENCE [LARGE SCALE GENOMIC DNA]</scope>
    <source>
        <strain evidence="10 11">KACC 19171</strain>
    </source>
</reference>
<keyword evidence="7" id="KW-0998">Cell outer membrane</keyword>
<keyword evidence="4" id="KW-1134">Transmembrane beta strand</keyword>
<evidence type="ECO:0000256" key="6">
    <source>
        <dbReference type="ARBA" id="ARBA00023136"/>
    </source>
</evidence>
<dbReference type="GO" id="GO:0015288">
    <property type="term" value="F:porin activity"/>
    <property type="evidence" value="ECO:0007669"/>
    <property type="project" value="TreeGrafter"/>
</dbReference>
<feature type="region of interest" description="Disordered" evidence="8">
    <location>
        <begin position="430"/>
        <end position="493"/>
    </location>
</feature>
<keyword evidence="6" id="KW-0472">Membrane</keyword>
<dbReference type="InterPro" id="IPR010130">
    <property type="entry name" value="T1SS_OMP_TolC"/>
</dbReference>
<dbReference type="EMBL" id="CP060790">
    <property type="protein sequence ID" value="QNP57835.1"/>
    <property type="molecule type" value="Genomic_DNA"/>
</dbReference>
<keyword evidence="3" id="KW-0813">Transport</keyword>
<dbReference type="Gene3D" id="1.20.1600.10">
    <property type="entry name" value="Outer membrane efflux proteins (OEP)"/>
    <property type="match status" value="1"/>
</dbReference>
<dbReference type="AlphaFoldDB" id="A0A7H0HBB9"/>
<accession>A0A7H0HBB9</accession>
<evidence type="ECO:0000313" key="10">
    <source>
        <dbReference type="EMBL" id="QNP57835.1"/>
    </source>
</evidence>
<dbReference type="GO" id="GO:0009279">
    <property type="term" value="C:cell outer membrane"/>
    <property type="evidence" value="ECO:0007669"/>
    <property type="project" value="UniProtKB-SubCell"/>
</dbReference>
<comment type="similarity">
    <text evidence="2">Belongs to the outer membrane factor (OMF) (TC 1.B.17) family.</text>
</comment>
<evidence type="ECO:0000256" key="9">
    <source>
        <dbReference type="SAM" id="SignalP"/>
    </source>
</evidence>
<evidence type="ECO:0000256" key="1">
    <source>
        <dbReference type="ARBA" id="ARBA00004442"/>
    </source>
</evidence>
<dbReference type="NCBIfam" id="TIGR01844">
    <property type="entry name" value="type_I_sec_TolC"/>
    <property type="match status" value="1"/>
</dbReference>
<dbReference type="SUPFAM" id="SSF56954">
    <property type="entry name" value="Outer membrane efflux proteins (OEP)"/>
    <property type="match status" value="1"/>
</dbReference>
<gene>
    <name evidence="10" type="ORF">H9L24_11895</name>
</gene>
<feature type="chain" id="PRO_5028973126" evidence="9">
    <location>
        <begin position="21"/>
        <end position="493"/>
    </location>
</feature>
<dbReference type="GO" id="GO:1990281">
    <property type="term" value="C:efflux pump complex"/>
    <property type="evidence" value="ECO:0007669"/>
    <property type="project" value="TreeGrafter"/>
</dbReference>
<protein>
    <submittedName>
        <fullName evidence="10">TolC family outer membrane protein</fullName>
    </submittedName>
</protein>
<feature type="signal peptide" evidence="9">
    <location>
        <begin position="1"/>
        <end position="20"/>
    </location>
</feature>